<name>A0A3E0KW84_9CHRO</name>
<dbReference type="Proteomes" id="UP000256873">
    <property type="component" value="Unassembled WGS sequence"/>
</dbReference>
<gene>
    <name evidence="1" type="ORF">DWQ54_22385</name>
</gene>
<protein>
    <submittedName>
        <fullName evidence="1">Uncharacterized protein</fullName>
    </submittedName>
</protein>
<evidence type="ECO:0000313" key="2">
    <source>
        <dbReference type="Proteomes" id="UP000256873"/>
    </source>
</evidence>
<dbReference type="EMBL" id="QQWC01000007">
    <property type="protein sequence ID" value="REJ39511.1"/>
    <property type="molecule type" value="Genomic_DNA"/>
</dbReference>
<proteinExistence type="predicted"/>
<dbReference type="AlphaFoldDB" id="A0A3E0KW84"/>
<organism evidence="1 2">
    <name type="scientific">Microcystis flos-aquae TF09</name>
    <dbReference type="NCBI Taxonomy" id="2060473"/>
    <lineage>
        <taxon>Bacteria</taxon>
        <taxon>Bacillati</taxon>
        <taxon>Cyanobacteriota</taxon>
        <taxon>Cyanophyceae</taxon>
        <taxon>Oscillatoriophycideae</taxon>
        <taxon>Chroococcales</taxon>
        <taxon>Microcystaceae</taxon>
        <taxon>Microcystis</taxon>
    </lineage>
</organism>
<evidence type="ECO:0000313" key="1">
    <source>
        <dbReference type="EMBL" id="REJ39511.1"/>
    </source>
</evidence>
<accession>A0A3E0KW84</accession>
<comment type="caution">
    <text evidence="1">The sequence shown here is derived from an EMBL/GenBank/DDBJ whole genome shotgun (WGS) entry which is preliminary data.</text>
</comment>
<sequence length="59" mass="6809">MEPTEEQYLVLNALETLGLLLFRVYDEDNGAWLIITSSLTLPRSYLLPNGEIIPLEWML</sequence>
<reference evidence="1 2" key="1">
    <citation type="submission" date="2017-10" db="EMBL/GenBank/DDBJ databases">
        <title>A large-scale comparative metagenomic study reveals the eutrophication-driven functional interactions in six Microcystis-epibionts communities.</title>
        <authorList>
            <person name="Li Q."/>
            <person name="Lin F."/>
        </authorList>
    </citation>
    <scope>NUCLEOTIDE SEQUENCE [LARGE SCALE GENOMIC DNA]</scope>
    <source>
        <strain evidence="1">TF09</strain>
    </source>
</reference>